<name>A0AA86U5S8_9EUKA</name>
<evidence type="ECO:0000313" key="2">
    <source>
        <dbReference type="EMBL" id="CAL5993717.1"/>
    </source>
</evidence>
<evidence type="ECO:0000313" key="1">
    <source>
        <dbReference type="EMBL" id="CAI9942069.1"/>
    </source>
</evidence>
<reference evidence="1" key="1">
    <citation type="submission" date="2023-06" db="EMBL/GenBank/DDBJ databases">
        <authorList>
            <person name="Kurt Z."/>
        </authorList>
    </citation>
    <scope>NUCLEOTIDE SEQUENCE</scope>
</reference>
<comment type="caution">
    <text evidence="1">The sequence shown here is derived from an EMBL/GenBank/DDBJ whole genome shotgun (WGS) entry which is preliminary data.</text>
</comment>
<sequence>MYQSQVNQTENEVRAYLLEKIQGTFRNSDEFDQDFKVLMKKFKSIQPLIIHCALMNDIQVDPKLLQVLADNVGDYDAELTRSLFKALAEQSFPVIQTNQACKQFIALLDSFEDALFAPKTTLQKMQSVINLLRYSIEFLISNCDQLNTQELQQLINDSLQYDFAHSPDRTLLVSQEINKNLSFNHSFVQPGVAAVCVLIHISSTKQFQTVQKLIQKEELSAQIVKLQICLKLPLEQSFKNALNKDFGAEVIPEVIRAEPGILRTASCADFNKLLKTDFQINSELLGIIYSYANEAAKSMIRVYFENLAVNAEENKREAVLAFAIHKDADLGSGAFVDRLQDTSKKIRELALEYCLRFQYLQEAADKIIDLHDENVFLSKITAEQFRQLVTCQGFQTLLQRRFRAEKLAQTWARKTEQFQEELHGKLEQELDNSATQIYFSSPDREELLKIRVIPAEFIVSLDEFENNVDYFYALCQFVTLDHQQLIALSQRLLEMNVQQQIVAIFVLNQQMKFKPFQINQNILLTAMLQLENNKELNEMSLFDKFYLFRPDNQLEAYTLIVELIKAVPYSCKDLSLSVSESPVVQLLNEMLTSSANEVTFNKITGNKQCASFSIAKFQAAASSLPSVQNLVGLVEKIVKSFHVEQELQIPCMILYNLSMSDESLDSFKVFQKLIVNNLQMNQKFTDETHLQQKAVILYYILQLLRSKLQGALSNEVLFAFLNELVQGALAKGSHTKLCVEVIAALKQLIYEVKISYKIIPLLSVYMSVSKINFSEEIQFHLEYLSIMKMKASTNTNTKFDPAYTVYYLAFYLTHLALKQVESAVLEQAVWDFLKVVKPNVQMRQIVGLIHRQKLAETQSVDAKVKQILNTCIGQQVGDKVQFPQGIFV</sequence>
<proteinExistence type="predicted"/>
<keyword evidence="3" id="KW-1185">Reference proteome</keyword>
<dbReference type="Proteomes" id="UP001642409">
    <property type="component" value="Unassembled WGS sequence"/>
</dbReference>
<evidence type="ECO:0000313" key="3">
    <source>
        <dbReference type="Proteomes" id="UP001642409"/>
    </source>
</evidence>
<gene>
    <name evidence="2" type="ORF">HINF_LOCUS13204</name>
    <name evidence="1" type="ORF">HINF_LOCUS29714</name>
</gene>
<accession>A0AA86U5S8</accession>
<dbReference type="AlphaFoldDB" id="A0AA86U5S8"/>
<reference evidence="2 3" key="2">
    <citation type="submission" date="2024-07" db="EMBL/GenBank/DDBJ databases">
        <authorList>
            <person name="Akdeniz Z."/>
        </authorList>
    </citation>
    <scope>NUCLEOTIDE SEQUENCE [LARGE SCALE GENOMIC DNA]</scope>
</reference>
<organism evidence="1">
    <name type="scientific">Hexamita inflata</name>
    <dbReference type="NCBI Taxonomy" id="28002"/>
    <lineage>
        <taxon>Eukaryota</taxon>
        <taxon>Metamonada</taxon>
        <taxon>Diplomonadida</taxon>
        <taxon>Hexamitidae</taxon>
        <taxon>Hexamitinae</taxon>
        <taxon>Hexamita</taxon>
    </lineage>
</organism>
<dbReference type="EMBL" id="CAXDID020000030">
    <property type="protein sequence ID" value="CAL5993717.1"/>
    <property type="molecule type" value="Genomic_DNA"/>
</dbReference>
<protein>
    <submittedName>
        <fullName evidence="1">Uncharacterized protein</fullName>
    </submittedName>
</protein>
<dbReference type="EMBL" id="CATOUU010000697">
    <property type="protein sequence ID" value="CAI9942069.1"/>
    <property type="molecule type" value="Genomic_DNA"/>
</dbReference>